<evidence type="ECO:0000313" key="2">
    <source>
        <dbReference type="EMBL" id="OMD45395.1"/>
    </source>
</evidence>
<dbReference type="InterPro" id="IPR037883">
    <property type="entry name" value="Knr4/Smi1-like_sf"/>
</dbReference>
<comment type="caution">
    <text evidence="2">The sequence shown here is derived from an EMBL/GenBank/DDBJ whole genome shotgun (WGS) entry which is preliminary data.</text>
</comment>
<sequence length="184" mass="20948">MEWDNVFGISYQKQPGLTEAELEQFIQSWHKPLTEPEIDEIISRQRNPFPVAHPLHAQYAPFDPGLWSIPHKALPASYLDFLCYSNGGEFVNGERYFQFFSAAELRPMLLAYEFPEYMPGAVPFAMDGSGNHYIWNMRMERDALEYPILVSHSGNLGYEDSIVIAGSFPELCHGTTSVDDELHG</sequence>
<gene>
    <name evidence="2" type="ORF">BSK56_19945</name>
</gene>
<proteinExistence type="predicted"/>
<protein>
    <submittedName>
        <fullName evidence="2">SMI1/KNR4 family protein</fullName>
    </submittedName>
</protein>
<dbReference type="Proteomes" id="UP000187412">
    <property type="component" value="Unassembled WGS sequence"/>
</dbReference>
<dbReference type="EMBL" id="MPTB01000026">
    <property type="protein sequence ID" value="OMD45395.1"/>
    <property type="molecule type" value="Genomic_DNA"/>
</dbReference>
<dbReference type="RefSeq" id="WP_076112454.1">
    <property type="nucleotide sequence ID" value="NZ_MPTB01000026.1"/>
</dbReference>
<organism evidence="2 3">
    <name type="scientific">Paenibacillus borealis</name>
    <dbReference type="NCBI Taxonomy" id="160799"/>
    <lineage>
        <taxon>Bacteria</taxon>
        <taxon>Bacillati</taxon>
        <taxon>Bacillota</taxon>
        <taxon>Bacilli</taxon>
        <taxon>Bacillales</taxon>
        <taxon>Paenibacillaceae</taxon>
        <taxon>Paenibacillus</taxon>
    </lineage>
</organism>
<feature type="domain" description="Knr4/Smi1-like" evidence="1">
    <location>
        <begin position="73"/>
        <end position="170"/>
    </location>
</feature>
<name>A0ABX3H8I4_PAEBO</name>
<keyword evidence="3" id="KW-1185">Reference proteome</keyword>
<dbReference type="SUPFAM" id="SSF160631">
    <property type="entry name" value="SMI1/KNR4-like"/>
    <property type="match status" value="1"/>
</dbReference>
<accession>A0ABX3H8I4</accession>
<reference evidence="2 3" key="1">
    <citation type="submission" date="2016-10" db="EMBL/GenBank/DDBJ databases">
        <title>Paenibacillus species isolates.</title>
        <authorList>
            <person name="Beno S.M."/>
        </authorList>
    </citation>
    <scope>NUCLEOTIDE SEQUENCE [LARGE SCALE GENOMIC DNA]</scope>
    <source>
        <strain evidence="2 3">FSL H7-0744</strain>
    </source>
</reference>
<evidence type="ECO:0000313" key="3">
    <source>
        <dbReference type="Proteomes" id="UP000187412"/>
    </source>
</evidence>
<dbReference type="Gene3D" id="3.40.1580.10">
    <property type="entry name" value="SMI1/KNR4-like"/>
    <property type="match status" value="1"/>
</dbReference>
<dbReference type="Pfam" id="PF09346">
    <property type="entry name" value="SMI1_KNR4"/>
    <property type="match status" value="1"/>
</dbReference>
<dbReference type="InterPro" id="IPR018958">
    <property type="entry name" value="Knr4/Smi1-like_dom"/>
</dbReference>
<evidence type="ECO:0000259" key="1">
    <source>
        <dbReference type="Pfam" id="PF09346"/>
    </source>
</evidence>